<evidence type="ECO:0000313" key="3">
    <source>
        <dbReference type="Proteomes" id="UP000228740"/>
    </source>
</evidence>
<dbReference type="Gene3D" id="3.40.50.150">
    <property type="entry name" value="Vaccinia Virus protein VP39"/>
    <property type="match status" value="1"/>
</dbReference>
<dbReference type="InterPro" id="IPR013216">
    <property type="entry name" value="Methyltransf_11"/>
</dbReference>
<proteinExistence type="predicted"/>
<dbReference type="PANTHER" id="PTHR43861">
    <property type="entry name" value="TRANS-ACONITATE 2-METHYLTRANSFERASE-RELATED"/>
    <property type="match status" value="1"/>
</dbReference>
<sequence>MKNKILTYYDTLAKDYDKDRFENSYGKYIDKQERLFLHSFVKNKKFSKILDLGCGTGRLLEFATHGADFSQEMIKIARTKYPEKTISVGEISDIPFEAEFDCIFCFHVIMHQNKEKTQSFLNECYKKLSSNGVLIFDFPTKTRRKVISEQEEWHASNTFTEKEILDKTRNQWKPVKTVGVLFFPIHRFPKNLRRLFLPLDRMICNTFLKKWASYNIIVLEKK</sequence>
<keyword evidence="3" id="KW-1185">Reference proteome</keyword>
<evidence type="ECO:0000259" key="1">
    <source>
        <dbReference type="Pfam" id="PF08241"/>
    </source>
</evidence>
<accession>A0A2M9CB46</accession>
<keyword evidence="2" id="KW-0489">Methyltransferase</keyword>
<dbReference type="AlphaFoldDB" id="A0A2M9CB46"/>
<gene>
    <name evidence="2" type="ORF">CLV73_2093</name>
</gene>
<dbReference type="EMBL" id="PGFD01000001">
    <property type="protein sequence ID" value="PJJ68069.1"/>
    <property type="molecule type" value="Genomic_DNA"/>
</dbReference>
<dbReference type="SUPFAM" id="SSF53335">
    <property type="entry name" value="S-adenosyl-L-methionine-dependent methyltransferases"/>
    <property type="match status" value="1"/>
</dbReference>
<feature type="domain" description="Methyltransferase type 11" evidence="1">
    <location>
        <begin position="50"/>
        <end position="136"/>
    </location>
</feature>
<comment type="caution">
    <text evidence="2">The sequence shown here is derived from an EMBL/GenBank/DDBJ whole genome shotgun (WGS) entry which is preliminary data.</text>
</comment>
<organism evidence="2 3">
    <name type="scientific">Chryseobacterium geocarposphaerae</name>
    <dbReference type="NCBI Taxonomy" id="1416776"/>
    <lineage>
        <taxon>Bacteria</taxon>
        <taxon>Pseudomonadati</taxon>
        <taxon>Bacteroidota</taxon>
        <taxon>Flavobacteriia</taxon>
        <taxon>Flavobacteriales</taxon>
        <taxon>Weeksellaceae</taxon>
        <taxon>Chryseobacterium group</taxon>
        <taxon>Chryseobacterium</taxon>
    </lineage>
</organism>
<dbReference type="Proteomes" id="UP000228740">
    <property type="component" value="Unassembled WGS sequence"/>
</dbReference>
<dbReference type="Pfam" id="PF08241">
    <property type="entry name" value="Methyltransf_11"/>
    <property type="match status" value="1"/>
</dbReference>
<dbReference type="GO" id="GO:0032259">
    <property type="term" value="P:methylation"/>
    <property type="evidence" value="ECO:0007669"/>
    <property type="project" value="UniProtKB-KW"/>
</dbReference>
<reference evidence="2 3" key="1">
    <citation type="submission" date="2017-11" db="EMBL/GenBank/DDBJ databases">
        <title>Genomic Encyclopedia of Archaeal and Bacterial Type Strains, Phase II (KMG-II): From Individual Species to Whole Genera.</title>
        <authorList>
            <person name="Goeker M."/>
        </authorList>
    </citation>
    <scope>NUCLEOTIDE SEQUENCE [LARGE SCALE GENOMIC DNA]</scope>
    <source>
        <strain evidence="2 3">DSM 27617</strain>
    </source>
</reference>
<dbReference type="PANTHER" id="PTHR43861:SF6">
    <property type="entry name" value="METHYLTRANSFERASE TYPE 11"/>
    <property type="match status" value="1"/>
</dbReference>
<keyword evidence="2" id="KW-0808">Transferase</keyword>
<dbReference type="OrthoDB" id="9791837at2"/>
<dbReference type="GO" id="GO:0008757">
    <property type="term" value="F:S-adenosylmethionine-dependent methyltransferase activity"/>
    <property type="evidence" value="ECO:0007669"/>
    <property type="project" value="InterPro"/>
</dbReference>
<dbReference type="CDD" id="cd02440">
    <property type="entry name" value="AdoMet_MTases"/>
    <property type="match status" value="1"/>
</dbReference>
<name>A0A2M9CB46_9FLAO</name>
<dbReference type="InterPro" id="IPR029063">
    <property type="entry name" value="SAM-dependent_MTases_sf"/>
</dbReference>
<dbReference type="RefSeq" id="WP_100376718.1">
    <property type="nucleotide sequence ID" value="NZ_PGFD01000001.1"/>
</dbReference>
<evidence type="ECO:0000313" key="2">
    <source>
        <dbReference type="EMBL" id="PJJ68069.1"/>
    </source>
</evidence>
<protein>
    <submittedName>
        <fullName evidence="2">Methyltransferase family protein</fullName>
    </submittedName>
</protein>